<dbReference type="InterPro" id="IPR024983">
    <property type="entry name" value="CHAT_dom"/>
</dbReference>
<feature type="repeat" description="TPR" evidence="1">
    <location>
        <begin position="745"/>
        <end position="778"/>
    </location>
</feature>
<feature type="repeat" description="TPR" evidence="1">
    <location>
        <begin position="865"/>
        <end position="898"/>
    </location>
</feature>
<dbReference type="GO" id="GO:0006508">
    <property type="term" value="P:proteolysis"/>
    <property type="evidence" value="ECO:0007669"/>
    <property type="project" value="InterPro"/>
</dbReference>
<dbReference type="PROSITE" id="PS50293">
    <property type="entry name" value="TPR_REGION"/>
    <property type="match status" value="1"/>
</dbReference>
<feature type="repeat" description="TPR" evidence="1">
    <location>
        <begin position="905"/>
        <end position="938"/>
    </location>
</feature>
<accession>A0A450ST76</accession>
<dbReference type="Gene3D" id="3.40.50.1460">
    <property type="match status" value="1"/>
</dbReference>
<gene>
    <name evidence="4" type="ORF">BECKFW1821B_GA0114236_103313</name>
</gene>
<dbReference type="Pfam" id="PF12770">
    <property type="entry name" value="CHAT"/>
    <property type="match status" value="1"/>
</dbReference>
<dbReference type="PROSITE" id="PS50005">
    <property type="entry name" value="TPR"/>
    <property type="match status" value="5"/>
</dbReference>
<dbReference type="SMART" id="SM00028">
    <property type="entry name" value="TPR"/>
    <property type="match status" value="7"/>
</dbReference>
<keyword evidence="1" id="KW-0802">TPR repeat</keyword>
<dbReference type="Gene3D" id="1.25.40.10">
    <property type="entry name" value="Tetratricopeptide repeat domain"/>
    <property type="match status" value="2"/>
</dbReference>
<dbReference type="GO" id="GO:0004197">
    <property type="term" value="F:cysteine-type endopeptidase activity"/>
    <property type="evidence" value="ECO:0007669"/>
    <property type="project" value="InterPro"/>
</dbReference>
<dbReference type="InterPro" id="IPR011990">
    <property type="entry name" value="TPR-like_helical_dom_sf"/>
</dbReference>
<dbReference type="SUPFAM" id="SSF52129">
    <property type="entry name" value="Caspase-like"/>
    <property type="match status" value="1"/>
</dbReference>
<name>A0A450ST76_9GAMM</name>
<dbReference type="InterPro" id="IPR019734">
    <property type="entry name" value="TPR_rpt"/>
</dbReference>
<feature type="domain" description="Peptidase C14 caspase" evidence="2">
    <location>
        <begin position="28"/>
        <end position="283"/>
    </location>
</feature>
<feature type="repeat" description="TPR" evidence="1">
    <location>
        <begin position="825"/>
        <end position="858"/>
    </location>
</feature>
<dbReference type="InterPro" id="IPR011600">
    <property type="entry name" value="Pept_C14_caspase"/>
</dbReference>
<dbReference type="Pfam" id="PF13181">
    <property type="entry name" value="TPR_8"/>
    <property type="match status" value="1"/>
</dbReference>
<evidence type="ECO:0000259" key="2">
    <source>
        <dbReference type="Pfam" id="PF00656"/>
    </source>
</evidence>
<organism evidence="4">
    <name type="scientific">Candidatus Kentrum sp. FW</name>
    <dbReference type="NCBI Taxonomy" id="2126338"/>
    <lineage>
        <taxon>Bacteria</taxon>
        <taxon>Pseudomonadati</taxon>
        <taxon>Pseudomonadota</taxon>
        <taxon>Gammaproteobacteria</taxon>
        <taxon>Candidatus Kentrum</taxon>
    </lineage>
</organism>
<evidence type="ECO:0000256" key="1">
    <source>
        <dbReference type="PROSITE-ProRule" id="PRU00339"/>
    </source>
</evidence>
<sequence length="1562" mass="176694">MNINLNIKSYILFTMLFLLWTNVVHADKYALLIGINDYSVSGLNSLKGPTNDVKLTRDVLEKRFNFPKANIRVLIDKAATHQGLKQAFGDLAQKIEAEDMVYIHYSGHGSFTPDLNQDEPGKFDRTWVTWGSRHHKNSSDINNYDVLDDELDEWLIPVIQTARQVVLVSDYCHSASVTRSADAPRVRAAPIDMRVYPFGKRRYKRLDDDRGIRIGSAGGTQSAVEHFNEDRSTFGLFTWYWMSVLQDAKPGQTWNDLFRKVETKVRSVQGYSQEPWITGQYSKQVFGGEFVEPSRLLPVSRSEGQSVYIDAGLSVGVTKGSVYRLHAAKGRENVRVTIENVKPFKSIGLVRGGMVEAGDSLEEIEHGWSGILTRAQVVADLEMDTPLVSDLQNTVSEAPGYELVDNRTNADMVLRVLRPGKTVFLVNSDGLRELPPSRKDAEPELWVLNSTDDLYHPELRYPLRNKEETIKILRKDLDNLSYAHEFRRLSDQDRKPPLQLQLIHLQRRDCNLSNTKCREIGEYRYLQQAPRPAEKFEKGKLAYGDIVSFVINNPTRKKYWVYLVNIAPDTGVDTIFPGQADNAETALIEPGTRDLRQTHGLLLDKTGEEILVMIASRKPIRTDLLAGLGIQGSTVSTVKPGSITGLKLKPDDKNDRWGVESYSFQVVSKPGEEISDKNNRMYGAKGRSIVSEIIEESLADSIIRGLMDKGNQAYELSDFSTALSKWRQALKLARDYDDPRSITVGKILGDIGLAYWNLGDYEDSLIHYEDSLEINRELENKIGMADNLINIGATYIRLGDYEKALKVHQEALRIYEELGNSGSQGAVISNIGIIYFYLGEYSMALDSQQRALEIHRKIGAAHSAIKDISSIGVIHSELERYHEAIEYYQEALDIGKNIEDHSDTGLQLNNIGWAYTKLGKNEKALTYYRQALSICGESGDKYLEGIVLNNIGETRRNLDDFEKSLSFYVKAQTIAVQIDAQELLWEIYDGMRKTLESLKEPLAAVYFGKKSVNTLQGMRSNISGLENSFQHSFLKNKKKVYKGLALLLIDLGRFPEAQQVMNMLKEEEYFDYMRGDASEEKGITTIHTTEKEEEWLDRYLAIEKKIISTGEKYHKLLERLQSESLSEEDEEGIHEKMDRLADDLKIARKGFLRTIRELRIAFKEDKNKGEYTIDNLAKAEGLREFLGESEDNVVLIHTLMTASDLILMVTTSQTQVVRRSEITPEELNRLIFSFREDLKNPKQYSFDKSQALYKYIFLPIIEDLKQANVKTLVWSLDSTLRYLPIQALHDGKSYVAENYSTVIITPASHARFRARPKANWRISAFGVSKKVGSFTALPAVPVELEEIVRTGKKDANGVLPGNIYLDDSFTADRLRKVLRRRYPVLHIASHFSLSPGRKEESFLILGDRNKPHLTLDEIKTGYKFDGIDLLTLSACDTALGNKADGSEVEGFAAMAQDQGAKAVLATLWPIADRSTADFMKNFYGIRQKKGITKAEALRRSRLMFIYGNDNGIAKNDNNNRGITLASGMEKDKSEGLSFAGDPKAPFSHPFYWAPFILLGNWL</sequence>
<feature type="domain" description="CHAT" evidence="3">
    <location>
        <begin position="1249"/>
        <end position="1560"/>
    </location>
</feature>
<dbReference type="PANTHER" id="PTHR10098">
    <property type="entry name" value="RAPSYN-RELATED"/>
    <property type="match status" value="1"/>
</dbReference>
<dbReference type="EMBL" id="CAADFD010000033">
    <property type="protein sequence ID" value="VFJ57277.1"/>
    <property type="molecule type" value="Genomic_DNA"/>
</dbReference>
<dbReference type="SUPFAM" id="SSF48452">
    <property type="entry name" value="TPR-like"/>
    <property type="match status" value="2"/>
</dbReference>
<dbReference type="InterPro" id="IPR029030">
    <property type="entry name" value="Caspase-like_dom_sf"/>
</dbReference>
<proteinExistence type="predicted"/>
<evidence type="ECO:0000313" key="4">
    <source>
        <dbReference type="EMBL" id="VFJ57277.1"/>
    </source>
</evidence>
<protein>
    <submittedName>
        <fullName evidence="4">CHAT domain-containing protein</fullName>
    </submittedName>
</protein>
<dbReference type="PANTHER" id="PTHR10098:SF108">
    <property type="entry name" value="TETRATRICOPEPTIDE REPEAT PROTEIN 28"/>
    <property type="match status" value="1"/>
</dbReference>
<dbReference type="Pfam" id="PF13424">
    <property type="entry name" value="TPR_12"/>
    <property type="match status" value="2"/>
</dbReference>
<reference evidence="4" key="1">
    <citation type="submission" date="2019-02" db="EMBL/GenBank/DDBJ databases">
        <authorList>
            <person name="Gruber-Vodicka R. H."/>
            <person name="Seah K. B. B."/>
        </authorList>
    </citation>
    <scope>NUCLEOTIDE SEQUENCE</scope>
    <source>
        <strain evidence="4">BECK_BZ106</strain>
    </source>
</reference>
<evidence type="ECO:0000259" key="3">
    <source>
        <dbReference type="Pfam" id="PF12770"/>
    </source>
</evidence>
<dbReference type="Pfam" id="PF00656">
    <property type="entry name" value="Peptidase_C14"/>
    <property type="match status" value="1"/>
</dbReference>
<feature type="repeat" description="TPR" evidence="1">
    <location>
        <begin position="785"/>
        <end position="818"/>
    </location>
</feature>